<dbReference type="Proteomes" id="UP000092445">
    <property type="component" value="Unassembled WGS sequence"/>
</dbReference>
<protein>
    <submittedName>
        <fullName evidence="3">Uncharacterized protein</fullName>
    </submittedName>
</protein>
<feature type="compositionally biased region" description="Polar residues" evidence="1">
    <location>
        <begin position="91"/>
        <end position="101"/>
    </location>
</feature>
<feature type="region of interest" description="Disordered" evidence="1">
    <location>
        <begin position="80"/>
        <end position="103"/>
    </location>
</feature>
<feature type="region of interest" description="Disordered" evidence="1">
    <location>
        <begin position="152"/>
        <end position="179"/>
    </location>
</feature>
<evidence type="ECO:0000313" key="4">
    <source>
        <dbReference type="Proteomes" id="UP000092445"/>
    </source>
</evidence>
<reference evidence="4" key="1">
    <citation type="submission" date="2014-03" db="EMBL/GenBank/DDBJ databases">
        <authorList>
            <person name="Aksoy S."/>
            <person name="Warren W."/>
            <person name="Wilson R.K."/>
        </authorList>
    </citation>
    <scope>NUCLEOTIDE SEQUENCE [LARGE SCALE GENOMIC DNA]</scope>
    <source>
        <strain evidence="4">IAEA</strain>
    </source>
</reference>
<dbReference type="VEuPathDB" id="VectorBase:GPAI020733"/>
<feature type="compositionally biased region" description="Polar residues" evidence="1">
    <location>
        <begin position="152"/>
        <end position="168"/>
    </location>
</feature>
<sequence length="179" mass="19953">MFLIDVTGVLITVTIANYWLLIPAIVIVLCLCQSPTASPEKNLEWSSLFILPEKPKRCYSRKEKVKSNLEEKFKAAIDDQNDIKKEDTHNVNEGSVSSNGDYPSCSKKTLKTSLTSGKEDGDYPSCSKLPADEKKSNVPLMIRRNHLLSLNPKLNTRNQPEGLSTPKTMDNCPLLSSLK</sequence>
<proteinExistence type="predicted"/>
<name>A0A1A9ZP73_GLOPL</name>
<dbReference type="AlphaFoldDB" id="A0A1A9ZP73"/>
<keyword evidence="2" id="KW-0812">Transmembrane</keyword>
<feature type="transmembrane region" description="Helical" evidence="2">
    <location>
        <begin position="6"/>
        <end position="32"/>
    </location>
</feature>
<keyword evidence="4" id="KW-1185">Reference proteome</keyword>
<accession>A0A1A9ZP73</accession>
<evidence type="ECO:0000256" key="1">
    <source>
        <dbReference type="SAM" id="MobiDB-lite"/>
    </source>
</evidence>
<feature type="compositionally biased region" description="Basic and acidic residues" evidence="1">
    <location>
        <begin position="80"/>
        <end position="90"/>
    </location>
</feature>
<keyword evidence="2" id="KW-0472">Membrane</keyword>
<dbReference type="EnsemblMetazoa" id="GPAI020733-RA">
    <property type="protein sequence ID" value="GPAI020733-PA"/>
    <property type="gene ID" value="GPAI020733"/>
</dbReference>
<organism evidence="3 4">
    <name type="scientific">Glossina pallidipes</name>
    <name type="common">Tsetse fly</name>
    <dbReference type="NCBI Taxonomy" id="7398"/>
    <lineage>
        <taxon>Eukaryota</taxon>
        <taxon>Metazoa</taxon>
        <taxon>Ecdysozoa</taxon>
        <taxon>Arthropoda</taxon>
        <taxon>Hexapoda</taxon>
        <taxon>Insecta</taxon>
        <taxon>Pterygota</taxon>
        <taxon>Neoptera</taxon>
        <taxon>Endopterygota</taxon>
        <taxon>Diptera</taxon>
        <taxon>Brachycera</taxon>
        <taxon>Muscomorpha</taxon>
        <taxon>Hippoboscoidea</taxon>
        <taxon>Glossinidae</taxon>
        <taxon>Glossina</taxon>
    </lineage>
</organism>
<evidence type="ECO:0000313" key="3">
    <source>
        <dbReference type="EnsemblMetazoa" id="GPAI020733-PA"/>
    </source>
</evidence>
<reference evidence="3" key="2">
    <citation type="submission" date="2020-05" db="UniProtKB">
        <authorList>
            <consortium name="EnsemblMetazoa"/>
        </authorList>
    </citation>
    <scope>IDENTIFICATION</scope>
    <source>
        <strain evidence="3">IAEA</strain>
    </source>
</reference>
<evidence type="ECO:0000256" key="2">
    <source>
        <dbReference type="SAM" id="Phobius"/>
    </source>
</evidence>
<keyword evidence="2" id="KW-1133">Transmembrane helix</keyword>